<comment type="caution">
    <text evidence="2">The sequence shown here is derived from an EMBL/GenBank/DDBJ whole genome shotgun (WGS) entry which is preliminary data.</text>
</comment>
<feature type="compositionally biased region" description="Low complexity" evidence="1">
    <location>
        <begin position="174"/>
        <end position="196"/>
    </location>
</feature>
<protein>
    <submittedName>
        <fullName evidence="2">Nuclear pore AMO1</fullName>
    </submittedName>
</protein>
<dbReference type="PANTHER" id="PTHR21099:SF2">
    <property type="entry name" value="SI:CH211-113E8.11"/>
    <property type="match status" value="1"/>
</dbReference>
<dbReference type="EMBL" id="VNKQ01000013">
    <property type="protein sequence ID" value="KAG0647158.1"/>
    <property type="molecule type" value="Genomic_DNA"/>
</dbReference>
<evidence type="ECO:0000313" key="3">
    <source>
        <dbReference type="Proteomes" id="UP000785200"/>
    </source>
</evidence>
<proteinExistence type="predicted"/>
<name>A0A9P7AUV9_9HELO</name>
<organism evidence="2 3">
    <name type="scientific">Hyphodiscus hymeniophilus</name>
    <dbReference type="NCBI Taxonomy" id="353542"/>
    <lineage>
        <taxon>Eukaryota</taxon>
        <taxon>Fungi</taxon>
        <taxon>Dikarya</taxon>
        <taxon>Ascomycota</taxon>
        <taxon>Pezizomycotina</taxon>
        <taxon>Leotiomycetes</taxon>
        <taxon>Helotiales</taxon>
        <taxon>Hyphodiscaceae</taxon>
        <taxon>Hyphodiscus</taxon>
    </lineage>
</organism>
<dbReference type="CDD" id="cd23954">
    <property type="entry name" value="AMO1_CTD"/>
    <property type="match status" value="1"/>
</dbReference>
<gene>
    <name evidence="2" type="ORF">D0Z07_7115</name>
</gene>
<evidence type="ECO:0000313" key="2">
    <source>
        <dbReference type="EMBL" id="KAG0647158.1"/>
    </source>
</evidence>
<evidence type="ECO:0000256" key="1">
    <source>
        <dbReference type="SAM" id="MobiDB-lite"/>
    </source>
</evidence>
<sequence length="367" mass="38376">MDGAIQYILDAKQKHPNRIDIVENSMAGRNHQNVFAERENPNRVEFQPAISSSNPFGHSPTPPAPTLGQPAFGAPSQPGGGAFGQPSALGSKPNPFAASAQPAFGQPAFGAPSQPGAGGVFGQPSAFGRKPSPFTNQSSGTLSPFSNASTTFTQPPQPTPNPFAQPPSQPPNPFTQQAQQNPFGAPSPAPNASFAAQSTQPNPSGSAATSQTSNPFASAAPASVNPFGGNVASNSNSFGATPQENAFQIPAHAAAPAYQQDATGDTTGHPPLTSYTTARPDGKLATFKGRTVVYQGDQPGFNGADGTWQRIWFPDGPPKINKDSEMEDAAYDDQLKAAYDKVRQTGSFENGVLPMIPPKQEWCLWDF</sequence>
<feature type="region of interest" description="Disordered" evidence="1">
    <location>
        <begin position="37"/>
        <end position="221"/>
    </location>
</feature>
<feature type="compositionally biased region" description="Polar residues" evidence="1">
    <location>
        <begin position="197"/>
        <end position="216"/>
    </location>
</feature>
<feature type="compositionally biased region" description="Pro residues" evidence="1">
    <location>
        <begin position="155"/>
        <end position="173"/>
    </location>
</feature>
<dbReference type="Proteomes" id="UP000785200">
    <property type="component" value="Unassembled WGS sequence"/>
</dbReference>
<dbReference type="PANTHER" id="PTHR21099">
    <property type="entry name" value="RAD201"/>
    <property type="match status" value="1"/>
</dbReference>
<dbReference type="OrthoDB" id="20729at2759"/>
<feature type="compositionally biased region" description="Polar residues" evidence="1">
    <location>
        <begin position="133"/>
        <end position="147"/>
    </location>
</feature>
<accession>A0A9P7AUV9</accession>
<reference evidence="2" key="1">
    <citation type="submission" date="2019-07" db="EMBL/GenBank/DDBJ databases">
        <title>Hyphodiscus hymeniophilus genome sequencing and assembly.</title>
        <authorList>
            <person name="Kramer G."/>
            <person name="Nodwell J."/>
        </authorList>
    </citation>
    <scope>NUCLEOTIDE SEQUENCE</scope>
    <source>
        <strain evidence="2">ATCC 34498</strain>
    </source>
</reference>
<dbReference type="GO" id="GO:0005634">
    <property type="term" value="C:nucleus"/>
    <property type="evidence" value="ECO:0007669"/>
    <property type="project" value="TreeGrafter"/>
</dbReference>
<keyword evidence="3" id="KW-1185">Reference proteome</keyword>
<dbReference type="AlphaFoldDB" id="A0A9P7AUV9"/>
<feature type="region of interest" description="Disordered" evidence="1">
    <location>
        <begin position="256"/>
        <end position="281"/>
    </location>
</feature>